<dbReference type="GO" id="GO:0016020">
    <property type="term" value="C:membrane"/>
    <property type="evidence" value="ECO:0007669"/>
    <property type="project" value="UniProtKB-SubCell"/>
</dbReference>
<sequence>MKDDDPAILLARFALVLVASWAAGSLVQRVRLPRITGHIFAGIACGPHVAGVATERLASMLTSLDVVCLAVIGVAAGAELRASELRKNPRPTLVMTLAISTLSFLFVLLSVVLLLGPTSIAMLRGLSTWHAVAVGSLAGTLAIARSPASAIAVLHEMRGKGPFCSHVMAVTIVKDVLVVVAFALNMEAVALSGLAFHPYDVAYSAADGTAGGLGRSAARSAFALMRPFAVVAASAACGVLAGVGLFGPALKPARQRPTLSRVLRPAYVLVIASGLYATSASCGLEALLICMLAGATAANRRHDSGERERDALELAVRGLMPINNLVFFTSVGCGLRVPAVVDYGLVAAAMTVARTGALMVACRLGCVLVGAPAAHKEVMWQGFVTQAGVALGLIRTMERKFPGWGEDLGSLMVACVVVNLLIGPPLFRNAIVAVGESGVAGGGGGGATAGVGARSGAGGAPVGIAGEV</sequence>
<organism evidence="8">
    <name type="scientific">Micromonas pusilla (strain CCMP1545)</name>
    <name type="common">Picoplanktonic green alga</name>
    <dbReference type="NCBI Taxonomy" id="564608"/>
    <lineage>
        <taxon>Eukaryota</taxon>
        <taxon>Viridiplantae</taxon>
        <taxon>Chlorophyta</taxon>
        <taxon>Mamiellophyceae</taxon>
        <taxon>Mamiellales</taxon>
        <taxon>Mamiellaceae</taxon>
        <taxon>Micromonas</taxon>
    </lineage>
</organism>
<dbReference type="RefSeq" id="XP_003061011.1">
    <property type="nucleotide sequence ID" value="XM_003060965.1"/>
</dbReference>
<feature type="transmembrane region" description="Helical" evidence="5">
    <location>
        <begin position="92"/>
        <end position="116"/>
    </location>
</feature>
<gene>
    <name evidence="7" type="ORF">MICPUCDRAFT_63508</name>
</gene>
<keyword evidence="2 5" id="KW-0812">Transmembrane</keyword>
<dbReference type="KEGG" id="mpp:MICPUCDRAFT_63508"/>
<proteinExistence type="predicted"/>
<evidence type="ECO:0000313" key="8">
    <source>
        <dbReference type="Proteomes" id="UP000001876"/>
    </source>
</evidence>
<dbReference type="GO" id="GO:1902600">
    <property type="term" value="P:proton transmembrane transport"/>
    <property type="evidence" value="ECO:0007669"/>
    <property type="project" value="InterPro"/>
</dbReference>
<evidence type="ECO:0000256" key="5">
    <source>
        <dbReference type="SAM" id="Phobius"/>
    </source>
</evidence>
<feature type="domain" description="Cation/H+ exchanger transmembrane" evidence="6">
    <location>
        <begin position="17"/>
        <end position="399"/>
    </location>
</feature>
<dbReference type="GeneID" id="9686718"/>
<evidence type="ECO:0000256" key="3">
    <source>
        <dbReference type="ARBA" id="ARBA00022989"/>
    </source>
</evidence>
<feature type="transmembrane region" description="Helical" evidence="5">
    <location>
        <begin position="60"/>
        <end position="80"/>
    </location>
</feature>
<dbReference type="Pfam" id="PF00999">
    <property type="entry name" value="Na_H_Exchanger"/>
    <property type="match status" value="1"/>
</dbReference>
<keyword evidence="3 5" id="KW-1133">Transmembrane helix</keyword>
<dbReference type="InterPro" id="IPR006153">
    <property type="entry name" value="Cation/H_exchanger_TM"/>
</dbReference>
<dbReference type="Proteomes" id="UP000001876">
    <property type="component" value="Unassembled WGS sequence"/>
</dbReference>
<evidence type="ECO:0000256" key="2">
    <source>
        <dbReference type="ARBA" id="ARBA00022692"/>
    </source>
</evidence>
<dbReference type="Gene3D" id="1.20.1530.20">
    <property type="match status" value="1"/>
</dbReference>
<protein>
    <submittedName>
        <fullName evidence="7">Monovalent Cation:Proton antiporter-1 family</fullName>
    </submittedName>
</protein>
<dbReference type="InterPro" id="IPR038770">
    <property type="entry name" value="Na+/solute_symporter_sf"/>
</dbReference>
<dbReference type="GO" id="GO:0015297">
    <property type="term" value="F:antiporter activity"/>
    <property type="evidence" value="ECO:0007669"/>
    <property type="project" value="InterPro"/>
</dbReference>
<evidence type="ECO:0000256" key="1">
    <source>
        <dbReference type="ARBA" id="ARBA00004141"/>
    </source>
</evidence>
<reference evidence="7" key="1">
    <citation type="journal article" date="2009" name="Science">
        <title>Green evolution and dynamic adaptations revealed by genomes of the marine picoeukaryotes Micromonas.</title>
        <authorList>
            <person name="Worden A.Z."/>
            <person name="Lee J.H."/>
            <person name="Mock T."/>
            <person name="Rouze P."/>
            <person name="Simmons M.P."/>
            <person name="Aerts A.L."/>
            <person name="Allen A.E."/>
            <person name="Cuvelier M.L."/>
            <person name="Derelle E."/>
            <person name="Everett M.V."/>
            <person name="Foulon E."/>
            <person name="Grimwood J."/>
            <person name="Gundlach H."/>
            <person name="Henrissat B."/>
            <person name="Napoli C."/>
            <person name="McDonald S.M."/>
            <person name="Parker M.S."/>
            <person name="Rombauts S."/>
            <person name="Salamov A."/>
            <person name="Von Dassow P."/>
            <person name="Badger J.H."/>
            <person name="Coutinho P.M."/>
            <person name="Demir E."/>
            <person name="Dubchak I."/>
            <person name="Gentemann C."/>
            <person name="Eikrem W."/>
            <person name="Gready J.E."/>
            <person name="John U."/>
            <person name="Lanier W."/>
            <person name="Lindquist E.A."/>
            <person name="Lucas S."/>
            <person name="Mayer K.F."/>
            <person name="Moreau H."/>
            <person name="Not F."/>
            <person name="Otillar R."/>
            <person name="Panaud O."/>
            <person name="Pangilinan J."/>
            <person name="Paulsen I."/>
            <person name="Piegu B."/>
            <person name="Poliakov A."/>
            <person name="Robbens S."/>
            <person name="Schmutz J."/>
            <person name="Toulza E."/>
            <person name="Wyss T."/>
            <person name="Zelensky A."/>
            <person name="Zhou K."/>
            <person name="Armbrust E.V."/>
            <person name="Bhattacharya D."/>
            <person name="Goodenough U.W."/>
            <person name="Van de Peer Y."/>
            <person name="Grigoriev I.V."/>
        </authorList>
    </citation>
    <scope>NUCLEOTIDE SEQUENCE [LARGE SCALE GENOMIC DNA]</scope>
    <source>
        <strain evidence="7">CCMP1545</strain>
    </source>
</reference>
<dbReference type="EMBL" id="GG663743">
    <property type="protein sequence ID" value="EEH54661.1"/>
    <property type="molecule type" value="Genomic_DNA"/>
</dbReference>
<dbReference type="STRING" id="564608.C1MZU0"/>
<dbReference type="OrthoDB" id="119067at2759"/>
<dbReference type="eggNOG" id="ENOG502QRM4">
    <property type="taxonomic scope" value="Eukaryota"/>
</dbReference>
<dbReference type="PANTHER" id="PTHR43021:SF2">
    <property type="entry name" value="CATION_H+ EXCHANGER DOMAIN-CONTAINING PROTEIN"/>
    <property type="match status" value="1"/>
</dbReference>
<keyword evidence="8" id="KW-1185">Reference proteome</keyword>
<keyword evidence="4 5" id="KW-0472">Membrane</keyword>
<dbReference type="AlphaFoldDB" id="C1MZU0"/>
<name>C1MZU0_MICPC</name>
<accession>C1MZU0</accession>
<evidence type="ECO:0000313" key="7">
    <source>
        <dbReference type="EMBL" id="EEH54661.1"/>
    </source>
</evidence>
<feature type="transmembrane region" description="Helical" evidence="5">
    <location>
        <begin position="6"/>
        <end position="23"/>
    </location>
</feature>
<dbReference type="PANTHER" id="PTHR43021">
    <property type="entry name" value="NA(+)/H(+) ANTIPORTER-RELATED"/>
    <property type="match status" value="1"/>
</dbReference>
<feature type="transmembrane region" description="Helical" evidence="5">
    <location>
        <begin position="228"/>
        <end position="246"/>
    </location>
</feature>
<feature type="transmembrane region" description="Helical" evidence="5">
    <location>
        <begin position="266"/>
        <end position="293"/>
    </location>
</feature>
<comment type="subcellular location">
    <subcellularLocation>
        <location evidence="1">Membrane</location>
        <topology evidence="1">Multi-pass membrane protein</topology>
    </subcellularLocation>
</comment>
<dbReference type="OMA" id="TQWETSH"/>
<evidence type="ECO:0000256" key="4">
    <source>
        <dbReference type="ARBA" id="ARBA00023136"/>
    </source>
</evidence>
<evidence type="ECO:0000259" key="6">
    <source>
        <dbReference type="Pfam" id="PF00999"/>
    </source>
</evidence>